<sequence length="243" mass="27322">MHTQIRTSSLPVGTENTSSVSLPGEQHQQPPVTFYLLRWASMTSRTTHNSRNLSVQPPQSRRKTRPEASKASTVSDQLPSPWHPGRASWSGLVVGSCRPNMIRSRLINPQIHLVCMCLLINRIPVIPSSGYCLPKPPFEGTSSRVSLLYTSRRERVIKRLTGSQALVRYRSFLFGPAPKGGPIESRSERVRIASSDPPGPGRCSSGWEMTVWYVRRDERDAECRPHHRTTSSWSGKIREGFFC</sequence>
<dbReference type="Proteomes" id="UP000275078">
    <property type="component" value="Unassembled WGS sequence"/>
</dbReference>
<evidence type="ECO:0000313" key="3">
    <source>
        <dbReference type="Proteomes" id="UP000275078"/>
    </source>
</evidence>
<feature type="region of interest" description="Disordered" evidence="1">
    <location>
        <begin position="47"/>
        <end position="82"/>
    </location>
</feature>
<name>A0A3N4I0X7_ASCIM</name>
<organism evidence="2 3">
    <name type="scientific">Ascobolus immersus RN42</name>
    <dbReference type="NCBI Taxonomy" id="1160509"/>
    <lineage>
        <taxon>Eukaryota</taxon>
        <taxon>Fungi</taxon>
        <taxon>Dikarya</taxon>
        <taxon>Ascomycota</taxon>
        <taxon>Pezizomycotina</taxon>
        <taxon>Pezizomycetes</taxon>
        <taxon>Pezizales</taxon>
        <taxon>Ascobolaceae</taxon>
        <taxon>Ascobolus</taxon>
    </lineage>
</organism>
<proteinExistence type="predicted"/>
<reference evidence="2 3" key="1">
    <citation type="journal article" date="2018" name="Nat. Ecol. Evol.">
        <title>Pezizomycetes genomes reveal the molecular basis of ectomycorrhizal truffle lifestyle.</title>
        <authorList>
            <person name="Murat C."/>
            <person name="Payen T."/>
            <person name="Noel B."/>
            <person name="Kuo A."/>
            <person name="Morin E."/>
            <person name="Chen J."/>
            <person name="Kohler A."/>
            <person name="Krizsan K."/>
            <person name="Balestrini R."/>
            <person name="Da Silva C."/>
            <person name="Montanini B."/>
            <person name="Hainaut M."/>
            <person name="Levati E."/>
            <person name="Barry K.W."/>
            <person name="Belfiori B."/>
            <person name="Cichocki N."/>
            <person name="Clum A."/>
            <person name="Dockter R.B."/>
            <person name="Fauchery L."/>
            <person name="Guy J."/>
            <person name="Iotti M."/>
            <person name="Le Tacon F."/>
            <person name="Lindquist E.A."/>
            <person name="Lipzen A."/>
            <person name="Malagnac F."/>
            <person name="Mello A."/>
            <person name="Molinier V."/>
            <person name="Miyauchi S."/>
            <person name="Poulain J."/>
            <person name="Riccioni C."/>
            <person name="Rubini A."/>
            <person name="Sitrit Y."/>
            <person name="Splivallo R."/>
            <person name="Traeger S."/>
            <person name="Wang M."/>
            <person name="Zifcakova L."/>
            <person name="Wipf D."/>
            <person name="Zambonelli A."/>
            <person name="Paolocci F."/>
            <person name="Nowrousian M."/>
            <person name="Ottonello S."/>
            <person name="Baldrian P."/>
            <person name="Spatafora J.W."/>
            <person name="Henrissat B."/>
            <person name="Nagy L.G."/>
            <person name="Aury J.M."/>
            <person name="Wincker P."/>
            <person name="Grigoriev I.V."/>
            <person name="Bonfante P."/>
            <person name="Martin F.M."/>
        </authorList>
    </citation>
    <scope>NUCLEOTIDE SEQUENCE [LARGE SCALE GENOMIC DNA]</scope>
    <source>
        <strain evidence="2 3">RN42</strain>
    </source>
</reference>
<evidence type="ECO:0000313" key="2">
    <source>
        <dbReference type="EMBL" id="RPA79639.1"/>
    </source>
</evidence>
<protein>
    <submittedName>
        <fullName evidence="2">Uncharacterized protein</fullName>
    </submittedName>
</protein>
<accession>A0A3N4I0X7</accession>
<feature type="compositionally biased region" description="Polar residues" evidence="1">
    <location>
        <begin position="47"/>
        <end position="59"/>
    </location>
</feature>
<feature type="region of interest" description="Disordered" evidence="1">
    <location>
        <begin position="1"/>
        <end position="27"/>
    </location>
</feature>
<dbReference type="EMBL" id="ML119696">
    <property type="protein sequence ID" value="RPA79639.1"/>
    <property type="molecule type" value="Genomic_DNA"/>
</dbReference>
<dbReference type="AlphaFoldDB" id="A0A3N4I0X7"/>
<evidence type="ECO:0000256" key="1">
    <source>
        <dbReference type="SAM" id="MobiDB-lite"/>
    </source>
</evidence>
<keyword evidence="3" id="KW-1185">Reference proteome</keyword>
<gene>
    <name evidence="2" type="ORF">BJ508DRAFT_138668</name>
</gene>